<comment type="caution">
    <text evidence="1">The sequence shown here is derived from an EMBL/GenBank/DDBJ whole genome shotgun (WGS) entry which is preliminary data.</text>
</comment>
<gene>
    <name evidence="1" type="ORF">PN36_29745</name>
</gene>
<evidence type="ECO:0000313" key="2">
    <source>
        <dbReference type="Proteomes" id="UP000030428"/>
    </source>
</evidence>
<reference evidence="1 2" key="1">
    <citation type="journal article" date="2016" name="Front. Microbiol.">
        <title>Single-Cell (Meta-)Genomics of a Dimorphic Candidatus Thiomargarita nelsonii Reveals Genomic Plasticity.</title>
        <authorList>
            <person name="Flood B.E."/>
            <person name="Fliss P."/>
            <person name="Jones D.S."/>
            <person name="Dick G.J."/>
            <person name="Jain S."/>
            <person name="Kaster A.K."/>
            <person name="Winkel M."/>
            <person name="Mussmann M."/>
            <person name="Bailey J."/>
        </authorList>
    </citation>
    <scope>NUCLEOTIDE SEQUENCE [LARGE SCALE GENOMIC DNA]</scope>
    <source>
        <strain evidence="1">Hydrate Ridge</strain>
    </source>
</reference>
<accession>A0A4E0QXC0</accession>
<sequence length="77" mass="8663">MSVISYQLSLIIVPTLCAHRADISFLRSPRFILGASSKINFGLLSLESKIYLGRLVQNQFWTPESGVQDLSWAPRPK</sequence>
<dbReference type="AlphaFoldDB" id="A0A4E0QXC0"/>
<proteinExistence type="predicted"/>
<protein>
    <submittedName>
        <fullName evidence="1">Uncharacterized protein</fullName>
    </submittedName>
</protein>
<dbReference type="Proteomes" id="UP000030428">
    <property type="component" value="Unassembled WGS sequence"/>
</dbReference>
<organism evidence="1 2">
    <name type="scientific">Candidatus Thiomargarita nelsonii</name>
    <dbReference type="NCBI Taxonomy" id="1003181"/>
    <lineage>
        <taxon>Bacteria</taxon>
        <taxon>Pseudomonadati</taxon>
        <taxon>Pseudomonadota</taxon>
        <taxon>Gammaproteobacteria</taxon>
        <taxon>Thiotrichales</taxon>
        <taxon>Thiotrichaceae</taxon>
        <taxon>Thiomargarita</taxon>
    </lineage>
</organism>
<keyword evidence="2" id="KW-1185">Reference proteome</keyword>
<name>A0A4E0QXC0_9GAMM</name>
<dbReference type="EMBL" id="JSZA02000209">
    <property type="protein sequence ID" value="TGO02142.1"/>
    <property type="molecule type" value="Genomic_DNA"/>
</dbReference>
<evidence type="ECO:0000313" key="1">
    <source>
        <dbReference type="EMBL" id="TGO02142.1"/>
    </source>
</evidence>